<sequence length="183" mass="22068">MNINSISSGVGCAHTEIECGLILEQAVIGRLRRIRRRMNERERRCIKSGDIFVYSEEESKIKRWTDSRKWSPSRVHGSFMMYFEVREHNPMIKKTYSAIYKGFKYHIVFYSLLADDRSRACCQKYRNTFHSAERPSSKPFNQPRAYMFPQDTCVQKNNPYYQDQFFRRIDEDDYIHKHSRDFY</sequence>
<organism evidence="1 2">
    <name type="scientific">Nosema granulosis</name>
    <dbReference type="NCBI Taxonomy" id="83296"/>
    <lineage>
        <taxon>Eukaryota</taxon>
        <taxon>Fungi</taxon>
        <taxon>Fungi incertae sedis</taxon>
        <taxon>Microsporidia</taxon>
        <taxon>Nosematidae</taxon>
        <taxon>Nosema</taxon>
    </lineage>
</organism>
<dbReference type="PANTHER" id="PTHR28027">
    <property type="entry name" value="TRANSCRIPTIONAL REGULATOR MIT1"/>
    <property type="match status" value="1"/>
</dbReference>
<name>A0A9P6GWG3_9MICR</name>
<dbReference type="Pfam" id="PF09729">
    <property type="entry name" value="Gti1_Pac2"/>
    <property type="match status" value="1"/>
</dbReference>
<dbReference type="OrthoDB" id="5572844at2759"/>
<dbReference type="EMBL" id="SBJO01000305">
    <property type="protein sequence ID" value="KAF9761561.1"/>
    <property type="molecule type" value="Genomic_DNA"/>
</dbReference>
<dbReference type="AlphaFoldDB" id="A0A9P6GWG3"/>
<reference evidence="1 2" key="1">
    <citation type="journal article" date="2020" name="Genome Biol. Evol.">
        <title>Comparative genomics of strictly vertically transmitted, feminizing microsporidia endosymbionts of amphipod crustaceans.</title>
        <authorList>
            <person name="Cormier A."/>
            <person name="Chebbi M.A."/>
            <person name="Giraud I."/>
            <person name="Wattier R."/>
            <person name="Teixeira M."/>
            <person name="Gilbert C."/>
            <person name="Rigaud T."/>
            <person name="Cordaux R."/>
        </authorList>
    </citation>
    <scope>NUCLEOTIDE SEQUENCE [LARGE SCALE GENOMIC DNA]</scope>
    <source>
        <strain evidence="1 2">Ou3-Ou53</strain>
    </source>
</reference>
<dbReference type="InterPro" id="IPR018608">
    <property type="entry name" value="Gti1/Pac2"/>
</dbReference>
<evidence type="ECO:0000313" key="2">
    <source>
        <dbReference type="Proteomes" id="UP000740883"/>
    </source>
</evidence>
<evidence type="ECO:0000313" key="1">
    <source>
        <dbReference type="EMBL" id="KAF9761561.1"/>
    </source>
</evidence>
<proteinExistence type="predicted"/>
<accession>A0A9P6GWG3</accession>
<comment type="caution">
    <text evidence="1">The sequence shown here is derived from an EMBL/GenBank/DDBJ whole genome shotgun (WGS) entry which is preliminary data.</text>
</comment>
<protein>
    <submittedName>
        <fullName evidence="1">cAMP-independent regulatory protein pac2</fullName>
    </submittedName>
</protein>
<dbReference type="PANTHER" id="PTHR28027:SF2">
    <property type="entry name" value="TRANSCRIPTIONAL REGULATOR MIT1"/>
    <property type="match status" value="1"/>
</dbReference>
<dbReference type="Proteomes" id="UP000740883">
    <property type="component" value="Unassembled WGS sequence"/>
</dbReference>
<gene>
    <name evidence="1" type="primary">pac2_0</name>
    <name evidence="1" type="ORF">NGRA_2557</name>
</gene>
<dbReference type="GO" id="GO:0003677">
    <property type="term" value="F:DNA binding"/>
    <property type="evidence" value="ECO:0007669"/>
    <property type="project" value="TreeGrafter"/>
</dbReference>
<keyword evidence="2" id="KW-1185">Reference proteome</keyword>